<comment type="similarity">
    <text evidence="1">Belongs to the FAD-binding oxidoreductase/transferase type 4 family.</text>
</comment>
<accession>A0ABS0SUN6</accession>
<dbReference type="Pfam" id="PF01565">
    <property type="entry name" value="FAD_binding_4"/>
    <property type="match status" value="1"/>
</dbReference>
<dbReference type="SUPFAM" id="SSF56176">
    <property type="entry name" value="FAD-binding/transporter-associated domain-like"/>
    <property type="match status" value="1"/>
</dbReference>
<proteinExistence type="inferred from homology"/>
<dbReference type="PANTHER" id="PTHR11748">
    <property type="entry name" value="D-LACTATE DEHYDROGENASE"/>
    <property type="match status" value="1"/>
</dbReference>
<evidence type="ECO:0000256" key="1">
    <source>
        <dbReference type="ARBA" id="ARBA00008000"/>
    </source>
</evidence>
<evidence type="ECO:0000259" key="4">
    <source>
        <dbReference type="PROSITE" id="PS51387"/>
    </source>
</evidence>
<feature type="domain" description="FAD-binding PCMH-type" evidence="4">
    <location>
        <begin position="47"/>
        <end position="233"/>
    </location>
</feature>
<dbReference type="SUPFAM" id="SSF55103">
    <property type="entry name" value="FAD-linked oxidases, C-terminal domain"/>
    <property type="match status" value="1"/>
</dbReference>
<dbReference type="InterPro" id="IPR036318">
    <property type="entry name" value="FAD-bd_PCMH-like_sf"/>
</dbReference>
<evidence type="ECO:0000313" key="5">
    <source>
        <dbReference type="EMBL" id="MBI1682981.1"/>
    </source>
</evidence>
<protein>
    <submittedName>
        <fullName evidence="5">FAD-binding oxidoreductase</fullName>
    </submittedName>
</protein>
<dbReference type="InterPro" id="IPR016166">
    <property type="entry name" value="FAD-bd_PCMH"/>
</dbReference>
<dbReference type="EMBL" id="JADWOX010000002">
    <property type="protein sequence ID" value="MBI1682981.1"/>
    <property type="molecule type" value="Genomic_DNA"/>
</dbReference>
<evidence type="ECO:0000256" key="3">
    <source>
        <dbReference type="ARBA" id="ARBA00022827"/>
    </source>
</evidence>
<comment type="caution">
    <text evidence="5">The sequence shown here is derived from an EMBL/GenBank/DDBJ whole genome shotgun (WGS) entry which is preliminary data.</text>
</comment>
<dbReference type="RefSeq" id="WP_198574921.1">
    <property type="nucleotide sequence ID" value="NZ_JADWOX010000002.1"/>
</dbReference>
<keyword evidence="2" id="KW-0285">Flavoprotein</keyword>
<keyword evidence="3" id="KW-0274">FAD</keyword>
<reference evidence="5 6" key="1">
    <citation type="submission" date="2020-11" db="EMBL/GenBank/DDBJ databases">
        <title>genome sequence of strain KACC 18849.</title>
        <authorList>
            <person name="Gao J."/>
            <person name="Zhang X."/>
        </authorList>
    </citation>
    <scope>NUCLEOTIDE SEQUENCE [LARGE SCALE GENOMIC DNA]</scope>
    <source>
        <strain evidence="5 6">KACC 18849</strain>
    </source>
</reference>
<evidence type="ECO:0000256" key="2">
    <source>
        <dbReference type="ARBA" id="ARBA00022630"/>
    </source>
</evidence>
<evidence type="ECO:0000313" key="6">
    <source>
        <dbReference type="Proteomes" id="UP000639859"/>
    </source>
</evidence>
<dbReference type="InterPro" id="IPR016164">
    <property type="entry name" value="FAD-linked_Oxase-like_C"/>
</dbReference>
<name>A0ABS0SUN6_9CAUL</name>
<dbReference type="Proteomes" id="UP000639859">
    <property type="component" value="Unassembled WGS sequence"/>
</dbReference>
<organism evidence="5 6">
    <name type="scientific">Caulobacter hibisci</name>
    <dbReference type="NCBI Taxonomy" id="2035993"/>
    <lineage>
        <taxon>Bacteria</taxon>
        <taxon>Pseudomonadati</taxon>
        <taxon>Pseudomonadota</taxon>
        <taxon>Alphaproteobacteria</taxon>
        <taxon>Caulobacterales</taxon>
        <taxon>Caulobacteraceae</taxon>
        <taxon>Caulobacter</taxon>
    </lineage>
</organism>
<dbReference type="InterPro" id="IPR006094">
    <property type="entry name" value="Oxid_FAD_bind_N"/>
</dbReference>
<gene>
    <name evidence="5" type="ORF">I4Q42_04800</name>
</gene>
<dbReference type="Gene3D" id="3.30.465.10">
    <property type="match status" value="1"/>
</dbReference>
<dbReference type="InterPro" id="IPR016171">
    <property type="entry name" value="Vanillyl_alc_oxidase_C-sub2"/>
</dbReference>
<dbReference type="PANTHER" id="PTHR11748:SF111">
    <property type="entry name" value="D-LACTATE DEHYDROGENASE, MITOCHONDRIAL-RELATED"/>
    <property type="match status" value="1"/>
</dbReference>
<dbReference type="PROSITE" id="PS51387">
    <property type="entry name" value="FAD_PCMH"/>
    <property type="match status" value="1"/>
</dbReference>
<dbReference type="Gene3D" id="1.10.45.10">
    <property type="entry name" value="Vanillyl-alcohol Oxidase, Chain A, domain 4"/>
    <property type="match status" value="1"/>
</dbReference>
<keyword evidence="6" id="KW-1185">Reference proteome</keyword>
<sequence>MPVKTRTASSPKGAKPGLLTRLEAIVGKDGVLTGEAALPFATDVYRTLETPLAVVRPADVDQLQAVVREAAAAGVAIVPRGGGASYTDGYLAVRTDTVLIDTGGLNRIVEINETDAYVTVEAGVTWAELKAALDPLNLRTPFFGPFSGFAATVGGSMSQHAISHGSGQFGGSAESAVSVDVVIADGTLLRTGSAARGGSPFARWYGPDLCGLFLGDCGALGIKARITLPLIARKPAFQCASFAFADLPSLARAMRAAALENLDDEHFAIDAPLAQGQIARQDKAAVVQMALSVLKSSPSLVAGLKQLSKMALAGDRALRKAEYMVHYILEGVDDREAKARLDRLRTLMTAEGVEIPNTMPTIVRGMPFAPLYNVLGPKGERWAPMNGILPHSQVATFHAALEALYASHAEEMTARGVWRGGMFEVLRPSGFLYEVALYWPGEQTAYHAGVLPAEHLASLPQYAEDPETTAFVHRLKAQIIALYAKHDAVHFQLGKLYPYADVLEAPTLDLVKAVKAAVDPKGLMNPGALGI</sequence>
<dbReference type="InterPro" id="IPR016169">
    <property type="entry name" value="FAD-bd_PCMH_sub2"/>
</dbReference>